<dbReference type="InterPro" id="IPR009056">
    <property type="entry name" value="Cyt_c-like_dom"/>
</dbReference>
<evidence type="ECO:0000256" key="4">
    <source>
        <dbReference type="ARBA" id="ARBA00022692"/>
    </source>
</evidence>
<organism evidence="12 13">
    <name type="scientific">Mesorhizobium ventifaucium</name>
    <dbReference type="NCBI Taxonomy" id="666020"/>
    <lineage>
        <taxon>Bacteria</taxon>
        <taxon>Pseudomonadati</taxon>
        <taxon>Pseudomonadota</taxon>
        <taxon>Alphaproteobacteria</taxon>
        <taxon>Hyphomicrobiales</taxon>
        <taxon>Phyllobacteriaceae</taxon>
        <taxon>Mesorhizobium</taxon>
    </lineage>
</organism>
<comment type="subcellular location">
    <subcellularLocation>
        <location evidence="1">Membrane</location>
    </subcellularLocation>
</comment>
<evidence type="ECO:0000256" key="5">
    <source>
        <dbReference type="ARBA" id="ARBA00022723"/>
    </source>
</evidence>
<dbReference type="PRINTS" id="PR00603">
    <property type="entry name" value="CYTOCHROMEC1"/>
</dbReference>
<protein>
    <recommendedName>
        <fullName evidence="2">Cytochrome c1</fullName>
    </recommendedName>
</protein>
<proteinExistence type="predicted"/>
<keyword evidence="5 9" id="KW-0479">Metal-binding</keyword>
<gene>
    <name evidence="12" type="ORF">MES4922_170111</name>
</gene>
<evidence type="ECO:0000256" key="8">
    <source>
        <dbReference type="ARBA" id="ARBA00023136"/>
    </source>
</evidence>
<dbReference type="InterPro" id="IPR036909">
    <property type="entry name" value="Cyt_c-like_dom_sf"/>
</dbReference>
<evidence type="ECO:0000256" key="6">
    <source>
        <dbReference type="ARBA" id="ARBA00022989"/>
    </source>
</evidence>
<evidence type="ECO:0000256" key="10">
    <source>
        <dbReference type="SAM" id="Phobius"/>
    </source>
</evidence>
<name>A0ABM9DJC8_9HYPH</name>
<evidence type="ECO:0000256" key="7">
    <source>
        <dbReference type="ARBA" id="ARBA00023004"/>
    </source>
</evidence>
<feature type="domain" description="Cytochrome c" evidence="11">
    <location>
        <begin position="91"/>
        <end position="281"/>
    </location>
</feature>
<dbReference type="Pfam" id="PF02167">
    <property type="entry name" value="Cytochrom_C1"/>
    <property type="match status" value="1"/>
</dbReference>
<dbReference type="InterPro" id="IPR002326">
    <property type="entry name" value="Cyt_c1"/>
</dbReference>
<sequence>MTPKSGDRFSDKIMLETTIARQRISRGFGMKTILTSLALLGLVLAGTGAATTGAIAQEEAHSEAAPTHFPIHEPKEMDWSFAGPFGTYDKAQLQRGLKVYKEVCAACHSMKLVAFRTLEDLGYSEAQVKALAAEYTINDGPNDAGEMFDRPGIPSDYFPAPYPNDQAAAAANGGAAPPDMSLLAKARGVERGFPRFVFDIFTQYAQGGPDYIHSLLTGYDEPPPAGMEIPEGTHYNPYFIAGVSLKMPNPLSDDQVTYDDGAPQTVDQYSRDVSAFLMWAAEPHLEARKKTGFRVLVFLLLFGALVYLTKRKVWAGVAH</sequence>
<dbReference type="PANTHER" id="PTHR10266:SF3">
    <property type="entry name" value="CYTOCHROME C1, HEME PROTEIN, MITOCHONDRIAL"/>
    <property type="match status" value="1"/>
</dbReference>
<evidence type="ECO:0000313" key="12">
    <source>
        <dbReference type="EMBL" id="CAH2396709.1"/>
    </source>
</evidence>
<dbReference type="Gene3D" id="1.10.760.10">
    <property type="entry name" value="Cytochrome c-like domain"/>
    <property type="match status" value="1"/>
</dbReference>
<keyword evidence="13" id="KW-1185">Reference proteome</keyword>
<dbReference type="Gene3D" id="1.20.5.100">
    <property type="entry name" value="Cytochrome c1, transmembrane anchor, C-terminal"/>
    <property type="match status" value="1"/>
</dbReference>
<dbReference type="PANTHER" id="PTHR10266">
    <property type="entry name" value="CYTOCHROME C1"/>
    <property type="match status" value="1"/>
</dbReference>
<evidence type="ECO:0000256" key="1">
    <source>
        <dbReference type="ARBA" id="ARBA00004370"/>
    </source>
</evidence>
<dbReference type="SUPFAM" id="SSF46626">
    <property type="entry name" value="Cytochrome c"/>
    <property type="match status" value="1"/>
</dbReference>
<comment type="caution">
    <text evidence="12">The sequence shown here is derived from an EMBL/GenBank/DDBJ whole genome shotgun (WGS) entry which is preliminary data.</text>
</comment>
<keyword evidence="8 10" id="KW-0472">Membrane</keyword>
<dbReference type="PROSITE" id="PS51007">
    <property type="entry name" value="CYTC"/>
    <property type="match status" value="1"/>
</dbReference>
<reference evidence="12" key="1">
    <citation type="submission" date="2022-03" db="EMBL/GenBank/DDBJ databases">
        <authorList>
            <person name="Brunel B."/>
        </authorList>
    </citation>
    <scope>NUCLEOTIDE SEQUENCE</scope>
    <source>
        <strain evidence="12">STM4922sample</strain>
    </source>
</reference>
<accession>A0ABM9DJC8</accession>
<dbReference type="EMBL" id="CAKXZS010000009">
    <property type="protein sequence ID" value="CAH2396709.1"/>
    <property type="molecule type" value="Genomic_DNA"/>
</dbReference>
<keyword evidence="4 10" id="KW-0812">Transmembrane</keyword>
<dbReference type="Proteomes" id="UP001152604">
    <property type="component" value="Unassembled WGS sequence"/>
</dbReference>
<keyword evidence="3 9" id="KW-0349">Heme</keyword>
<evidence type="ECO:0000256" key="2">
    <source>
        <dbReference type="ARBA" id="ARBA00016165"/>
    </source>
</evidence>
<feature type="transmembrane region" description="Helical" evidence="10">
    <location>
        <begin position="291"/>
        <end position="309"/>
    </location>
</feature>
<evidence type="ECO:0000259" key="11">
    <source>
        <dbReference type="PROSITE" id="PS51007"/>
    </source>
</evidence>
<evidence type="ECO:0000256" key="9">
    <source>
        <dbReference type="PROSITE-ProRule" id="PRU00433"/>
    </source>
</evidence>
<evidence type="ECO:0000256" key="3">
    <source>
        <dbReference type="ARBA" id="ARBA00022617"/>
    </source>
</evidence>
<keyword evidence="7 9" id="KW-0408">Iron</keyword>
<keyword evidence="6 10" id="KW-1133">Transmembrane helix</keyword>
<evidence type="ECO:0000313" key="13">
    <source>
        <dbReference type="Proteomes" id="UP001152604"/>
    </source>
</evidence>